<evidence type="ECO:0000313" key="4">
    <source>
        <dbReference type="Proteomes" id="UP001565368"/>
    </source>
</evidence>
<comment type="caution">
    <text evidence="3">The sequence shown here is derived from an EMBL/GenBank/DDBJ whole genome shotgun (WGS) entry which is preliminary data.</text>
</comment>
<dbReference type="EMBL" id="JBBXJM010000006">
    <property type="protein sequence ID" value="KAL1406488.1"/>
    <property type="molecule type" value="Genomic_DNA"/>
</dbReference>
<evidence type="ECO:0000256" key="2">
    <source>
        <dbReference type="SAM" id="SignalP"/>
    </source>
</evidence>
<feature type="signal peptide" evidence="2">
    <location>
        <begin position="1"/>
        <end position="16"/>
    </location>
</feature>
<evidence type="ECO:0000313" key="3">
    <source>
        <dbReference type="EMBL" id="KAL1406488.1"/>
    </source>
</evidence>
<feature type="compositionally biased region" description="Gly residues" evidence="1">
    <location>
        <begin position="294"/>
        <end position="316"/>
    </location>
</feature>
<evidence type="ECO:0000256" key="1">
    <source>
        <dbReference type="SAM" id="MobiDB-lite"/>
    </source>
</evidence>
<protein>
    <submittedName>
        <fullName evidence="3">Uncharacterized protein</fullName>
    </submittedName>
</protein>
<dbReference type="Proteomes" id="UP001565368">
    <property type="component" value="Unassembled WGS sequence"/>
</dbReference>
<gene>
    <name evidence="3" type="ORF">Q8F55_008192</name>
</gene>
<sequence length="352" mass="36138">MRSVVLAIALAGVASAFSPGTDIARREVSTGRGVLDTGLNIAAQVSPLNDWSLGKRQSVCENPSYVVCANDNTLCAPAGRVCCLETKTSCPANTFCMHNGTATGCCDNGNDKCFLGDGKPIGLGGAVSKNIDINYDVNLYADWYTAVWNCDGSVRTLFTNTTATAEVLFDNTVAGFVIFSGAEQGAEYKLNITNQIDRVVFQTDTIGCSPNYKFTYNTKGFNWLTITWLIPANEYATIERNPILQVGRITIYSNAADIAKVQLGDPNASTSATFSVQSATGVAAGASSTDGPAGNPGVGGPSGAGAGGSGTGGPTGVVGIPSAKPSAAHAQVTSHNAAVVCAVILAGLWLAA</sequence>
<name>A0ABR3PWK4_9TREE</name>
<feature type="region of interest" description="Disordered" evidence="1">
    <location>
        <begin position="285"/>
        <end position="320"/>
    </location>
</feature>
<organism evidence="3 4">
    <name type="scientific">Vanrija albida</name>
    <dbReference type="NCBI Taxonomy" id="181172"/>
    <lineage>
        <taxon>Eukaryota</taxon>
        <taxon>Fungi</taxon>
        <taxon>Dikarya</taxon>
        <taxon>Basidiomycota</taxon>
        <taxon>Agaricomycotina</taxon>
        <taxon>Tremellomycetes</taxon>
        <taxon>Trichosporonales</taxon>
        <taxon>Trichosporonaceae</taxon>
        <taxon>Vanrija</taxon>
    </lineage>
</organism>
<dbReference type="GeneID" id="95989235"/>
<keyword evidence="2" id="KW-0732">Signal</keyword>
<proteinExistence type="predicted"/>
<reference evidence="3 4" key="1">
    <citation type="submission" date="2023-08" db="EMBL/GenBank/DDBJ databases">
        <title>Annotated Genome Sequence of Vanrija albida AlHP1.</title>
        <authorList>
            <person name="Herzog R."/>
        </authorList>
    </citation>
    <scope>NUCLEOTIDE SEQUENCE [LARGE SCALE GENOMIC DNA]</scope>
    <source>
        <strain evidence="3 4">AlHP1</strain>
    </source>
</reference>
<accession>A0ABR3PWK4</accession>
<dbReference type="RefSeq" id="XP_069206432.1">
    <property type="nucleotide sequence ID" value="XM_069356591.1"/>
</dbReference>
<feature type="chain" id="PRO_5045949546" evidence="2">
    <location>
        <begin position="17"/>
        <end position="352"/>
    </location>
</feature>
<keyword evidence="4" id="KW-1185">Reference proteome</keyword>